<dbReference type="InterPro" id="IPR026870">
    <property type="entry name" value="Zinc_ribbon_dom"/>
</dbReference>
<dbReference type="EMBL" id="BARS01023023">
    <property type="protein sequence ID" value="GAG06721.1"/>
    <property type="molecule type" value="Genomic_DNA"/>
</dbReference>
<feature type="coiled-coil region" evidence="1">
    <location>
        <begin position="59"/>
        <end position="111"/>
    </location>
</feature>
<comment type="caution">
    <text evidence="3">The sequence shown here is derived from an EMBL/GenBank/DDBJ whole genome shotgun (WGS) entry which is preliminary data.</text>
</comment>
<evidence type="ECO:0000256" key="1">
    <source>
        <dbReference type="SAM" id="Coils"/>
    </source>
</evidence>
<feature type="domain" description="Zinc-ribbon" evidence="2">
    <location>
        <begin position="4"/>
        <end position="24"/>
    </location>
</feature>
<sequence>MSKYCIECRNELPDEAKFCMSCGKQQNITEENVEIEPIESPQESTGPAALDLKAAYNLVSETQNLIDNLVSEAENLIKNGLNVNVFEKQIINKMENDLKTADDLAKKVKNMDPDVVIKDPFTNEMITCDHVISLSCYLMGVIGYNFVIYQGRRNIDANKIILRKAQTNFIESNSIMPTAAAQYNIALAMDMQTDGIIRMGEFILDVNGNRTFLTPLSSKKAKRIVYDAYQR</sequence>
<reference evidence="3" key="1">
    <citation type="journal article" date="2014" name="Front. Microbiol.">
        <title>High frequency of phylogenetically diverse reductive dehalogenase-homologous genes in deep subseafloor sedimentary metagenomes.</title>
        <authorList>
            <person name="Kawai M."/>
            <person name="Futagami T."/>
            <person name="Toyoda A."/>
            <person name="Takaki Y."/>
            <person name="Nishi S."/>
            <person name="Hori S."/>
            <person name="Arai W."/>
            <person name="Tsubouchi T."/>
            <person name="Morono Y."/>
            <person name="Uchiyama I."/>
            <person name="Ito T."/>
            <person name="Fujiyama A."/>
            <person name="Inagaki F."/>
            <person name="Takami H."/>
        </authorList>
    </citation>
    <scope>NUCLEOTIDE SEQUENCE</scope>
    <source>
        <strain evidence="3">Expedition CK06-06</strain>
    </source>
</reference>
<feature type="non-terminal residue" evidence="3">
    <location>
        <position position="231"/>
    </location>
</feature>
<protein>
    <recommendedName>
        <fullName evidence="2">Zinc-ribbon domain-containing protein</fullName>
    </recommendedName>
</protein>
<keyword evidence="1" id="KW-0175">Coiled coil</keyword>
<evidence type="ECO:0000313" key="3">
    <source>
        <dbReference type="EMBL" id="GAG06721.1"/>
    </source>
</evidence>
<dbReference type="Pfam" id="PF13240">
    <property type="entry name" value="Zn_Ribbon_1"/>
    <property type="match status" value="1"/>
</dbReference>
<gene>
    <name evidence="3" type="ORF">S01H1_36716</name>
</gene>
<evidence type="ECO:0000259" key="2">
    <source>
        <dbReference type="Pfam" id="PF13240"/>
    </source>
</evidence>
<name>X0W1V2_9ZZZZ</name>
<organism evidence="3">
    <name type="scientific">marine sediment metagenome</name>
    <dbReference type="NCBI Taxonomy" id="412755"/>
    <lineage>
        <taxon>unclassified sequences</taxon>
        <taxon>metagenomes</taxon>
        <taxon>ecological metagenomes</taxon>
    </lineage>
</organism>
<proteinExistence type="predicted"/>
<dbReference type="AlphaFoldDB" id="X0W1V2"/>
<accession>X0W1V2</accession>